<keyword evidence="12" id="KW-1185">Reference proteome</keyword>
<dbReference type="Proteomes" id="UP001583193">
    <property type="component" value="Unassembled WGS sequence"/>
</dbReference>
<feature type="transmembrane region" description="Helical" evidence="9">
    <location>
        <begin position="548"/>
        <end position="567"/>
    </location>
</feature>
<keyword evidence="4 9" id="KW-0812">Transmembrane</keyword>
<keyword evidence="3 7" id="KW-0813">Transport</keyword>
<evidence type="ECO:0000256" key="2">
    <source>
        <dbReference type="ARBA" id="ARBA00010992"/>
    </source>
</evidence>
<dbReference type="PROSITE" id="PS50850">
    <property type="entry name" value="MFS"/>
    <property type="match status" value="1"/>
</dbReference>
<dbReference type="InterPro" id="IPR003663">
    <property type="entry name" value="Sugar/inositol_transpt"/>
</dbReference>
<name>A0ABR3WNI6_9EURO</name>
<comment type="subcellular location">
    <subcellularLocation>
        <location evidence="1">Membrane</location>
        <topology evidence="1">Multi-pass membrane protein</topology>
    </subcellularLocation>
</comment>
<gene>
    <name evidence="11" type="ORF">Plec18167_009553</name>
</gene>
<evidence type="ECO:0000313" key="11">
    <source>
        <dbReference type="EMBL" id="KAL1865084.1"/>
    </source>
</evidence>
<comment type="caution">
    <text evidence="11">The sequence shown here is derived from an EMBL/GenBank/DDBJ whole genome shotgun (WGS) entry which is preliminary data.</text>
</comment>
<dbReference type="PANTHER" id="PTHR48020">
    <property type="entry name" value="PROTON MYO-INOSITOL COTRANSPORTER"/>
    <property type="match status" value="1"/>
</dbReference>
<dbReference type="SUPFAM" id="SSF103473">
    <property type="entry name" value="MFS general substrate transporter"/>
    <property type="match status" value="1"/>
</dbReference>
<feature type="transmembrane region" description="Helical" evidence="9">
    <location>
        <begin position="449"/>
        <end position="468"/>
    </location>
</feature>
<evidence type="ECO:0000259" key="10">
    <source>
        <dbReference type="PROSITE" id="PS50850"/>
    </source>
</evidence>
<feature type="transmembrane region" description="Helical" evidence="9">
    <location>
        <begin position="169"/>
        <end position="189"/>
    </location>
</feature>
<proteinExistence type="inferred from homology"/>
<comment type="similarity">
    <text evidence="2 7">Belongs to the major facilitator superfamily. Sugar transporter (TC 2.A.1.1) family.</text>
</comment>
<dbReference type="InterPro" id="IPR036259">
    <property type="entry name" value="MFS_trans_sf"/>
</dbReference>
<sequence>MKDDDAPSTTMEEKRHESPVSQEHAEVAKEGRGVLDIDERPANKLSAVFENPLSGVPRERLFEDVEKFCKQFDLEEHVEIFKKGALVSQNPSGAQDLVELSEVEKEFLRREHTNKWSQPWQLYFMASMCSLAAAVQGMDETVNNGAQAIYLKRLNITTDRFSQSMVDNLTGLVVGAPYLACALLGCWLTEPLNRYFARRGTIFISCVIAAVASIWEGVANSWVNLFIARFVLGLGIGSKSSTVPVYAAECSPPPIRGALVMMWQMWTAFGIMLGNIMGVAFMGLSDDLSWRLMLGSTVVLPVIVCAQVYICPESPRWLIEHGKINKAFQSFRVLRNSDLEAARDLYYAYVGVELEKKVNKGKNFFTMFFELFTVPRNARATLASWIVMFMQQFCGVNVIAYYSTTIFQDSGYSIQSALLASMGTGILNWVFALPAFFTIDTWGRRNLLLFTFPFLAITLFWAGFSFWIDEGIKESKKRVAMVTTGMYLFEVFYSPGEGPVPFTYSAEAFPLHVREVGMSWATATTWCFNFILSFTWPHLVNAFQPQGAFGWYAAWCIVGWFLVLLFVPETKALTLEELDQVFSVPTRKHAAYQVRNAIWHFRVWVLRQKLEPLPPFYQGAENLVDT</sequence>
<feature type="transmembrane region" description="Helical" evidence="9">
    <location>
        <begin position="518"/>
        <end position="536"/>
    </location>
</feature>
<keyword evidence="5 9" id="KW-1133">Transmembrane helix</keyword>
<dbReference type="EMBL" id="JAVDPF010000065">
    <property type="protein sequence ID" value="KAL1865084.1"/>
    <property type="molecule type" value="Genomic_DNA"/>
</dbReference>
<dbReference type="InterPro" id="IPR005828">
    <property type="entry name" value="MFS_sugar_transport-like"/>
</dbReference>
<reference evidence="11 12" key="1">
    <citation type="journal article" date="2024" name="IMA Fungus">
        <title>IMA Genome - F19 : A genome assembly and annotation guide to empower mycologists, including annotated draft genome sequences of Ceratocystis pirilliformis, Diaporthe australafricana, Fusarium ophioides, Paecilomyces lecythidis, and Sporothrix stenoceras.</title>
        <authorList>
            <person name="Aylward J."/>
            <person name="Wilson A.M."/>
            <person name="Visagie C.M."/>
            <person name="Spraker J."/>
            <person name="Barnes I."/>
            <person name="Buitendag C."/>
            <person name="Ceriani C."/>
            <person name="Del Mar Angel L."/>
            <person name="du Plessis D."/>
            <person name="Fuchs T."/>
            <person name="Gasser K."/>
            <person name="Kramer D."/>
            <person name="Li W."/>
            <person name="Munsamy K."/>
            <person name="Piso A."/>
            <person name="Price J.L."/>
            <person name="Sonnekus B."/>
            <person name="Thomas C."/>
            <person name="van der Nest A."/>
            <person name="van Dijk A."/>
            <person name="van Heerden A."/>
            <person name="van Vuuren N."/>
            <person name="Yilmaz N."/>
            <person name="Duong T.A."/>
            <person name="van der Merwe N.A."/>
            <person name="Wingfield M.J."/>
            <person name="Wingfield B.D."/>
        </authorList>
    </citation>
    <scope>NUCLEOTIDE SEQUENCE [LARGE SCALE GENOMIC DNA]</scope>
    <source>
        <strain evidence="11 12">CMW 18167</strain>
    </source>
</reference>
<feature type="transmembrane region" description="Helical" evidence="9">
    <location>
        <begin position="416"/>
        <end position="437"/>
    </location>
</feature>
<evidence type="ECO:0000256" key="3">
    <source>
        <dbReference type="ARBA" id="ARBA00022448"/>
    </source>
</evidence>
<dbReference type="PANTHER" id="PTHR48020:SF17">
    <property type="entry name" value="SUGAR TRANSPORTER, PUTATIVE (AFU_ORTHOLOGUE AFUA_8G06870)-RELATED"/>
    <property type="match status" value="1"/>
</dbReference>
<evidence type="ECO:0000256" key="8">
    <source>
        <dbReference type="SAM" id="MobiDB-lite"/>
    </source>
</evidence>
<dbReference type="Pfam" id="PF00083">
    <property type="entry name" value="Sugar_tr"/>
    <property type="match status" value="1"/>
</dbReference>
<accession>A0ABR3WNI6</accession>
<organism evidence="11 12">
    <name type="scientific">Paecilomyces lecythidis</name>
    <dbReference type="NCBI Taxonomy" id="3004212"/>
    <lineage>
        <taxon>Eukaryota</taxon>
        <taxon>Fungi</taxon>
        <taxon>Dikarya</taxon>
        <taxon>Ascomycota</taxon>
        <taxon>Pezizomycotina</taxon>
        <taxon>Eurotiomycetes</taxon>
        <taxon>Eurotiomycetidae</taxon>
        <taxon>Eurotiales</taxon>
        <taxon>Thermoascaceae</taxon>
        <taxon>Paecilomyces</taxon>
    </lineage>
</organism>
<dbReference type="PROSITE" id="PS00217">
    <property type="entry name" value="SUGAR_TRANSPORT_2"/>
    <property type="match status" value="1"/>
</dbReference>
<dbReference type="PRINTS" id="PR00171">
    <property type="entry name" value="SUGRTRNSPORT"/>
</dbReference>
<feature type="domain" description="Major facilitator superfamily (MFS) profile" evidence="10">
    <location>
        <begin position="125"/>
        <end position="571"/>
    </location>
</feature>
<evidence type="ECO:0000256" key="4">
    <source>
        <dbReference type="ARBA" id="ARBA00022692"/>
    </source>
</evidence>
<evidence type="ECO:0000256" key="5">
    <source>
        <dbReference type="ARBA" id="ARBA00022989"/>
    </source>
</evidence>
<evidence type="ECO:0000256" key="6">
    <source>
        <dbReference type="ARBA" id="ARBA00023136"/>
    </source>
</evidence>
<feature type="region of interest" description="Disordered" evidence="8">
    <location>
        <begin position="1"/>
        <end position="35"/>
    </location>
</feature>
<dbReference type="NCBIfam" id="TIGR00879">
    <property type="entry name" value="SP"/>
    <property type="match status" value="1"/>
</dbReference>
<evidence type="ECO:0000256" key="1">
    <source>
        <dbReference type="ARBA" id="ARBA00004141"/>
    </source>
</evidence>
<dbReference type="InterPro" id="IPR005829">
    <property type="entry name" value="Sugar_transporter_CS"/>
</dbReference>
<keyword evidence="6 9" id="KW-0472">Membrane</keyword>
<dbReference type="InterPro" id="IPR020846">
    <property type="entry name" value="MFS_dom"/>
</dbReference>
<dbReference type="InterPro" id="IPR050814">
    <property type="entry name" value="Myo-inositol_Transporter"/>
</dbReference>
<protein>
    <recommendedName>
        <fullName evidence="10">Major facilitator superfamily (MFS) profile domain-containing protein</fullName>
    </recommendedName>
</protein>
<evidence type="ECO:0000256" key="9">
    <source>
        <dbReference type="SAM" id="Phobius"/>
    </source>
</evidence>
<feature type="transmembrane region" description="Helical" evidence="9">
    <location>
        <begin position="263"/>
        <end position="285"/>
    </location>
</feature>
<feature type="transmembrane region" description="Helical" evidence="9">
    <location>
        <begin position="382"/>
        <end position="404"/>
    </location>
</feature>
<dbReference type="Gene3D" id="1.20.1250.20">
    <property type="entry name" value="MFS general substrate transporter like domains"/>
    <property type="match status" value="1"/>
</dbReference>
<evidence type="ECO:0000256" key="7">
    <source>
        <dbReference type="RuleBase" id="RU003346"/>
    </source>
</evidence>
<evidence type="ECO:0000313" key="12">
    <source>
        <dbReference type="Proteomes" id="UP001583193"/>
    </source>
</evidence>
<feature type="transmembrane region" description="Helical" evidence="9">
    <location>
        <begin position="201"/>
        <end position="223"/>
    </location>
</feature>